<protein>
    <submittedName>
        <fullName evidence="1">Uncharacterized protein</fullName>
    </submittedName>
</protein>
<reference evidence="1 2" key="1">
    <citation type="journal article" date="2015" name="Genome Biol. Evol.">
        <title>Phylogenomic analyses indicate that early fungi evolved digesting cell walls of algal ancestors of land plants.</title>
        <authorList>
            <person name="Chang Y."/>
            <person name="Wang S."/>
            <person name="Sekimoto S."/>
            <person name="Aerts A.L."/>
            <person name="Choi C."/>
            <person name="Clum A."/>
            <person name="LaButti K.M."/>
            <person name="Lindquist E.A."/>
            <person name="Yee Ngan C."/>
            <person name="Ohm R.A."/>
            <person name="Salamov A.A."/>
            <person name="Grigoriev I.V."/>
            <person name="Spatafora J.W."/>
            <person name="Berbee M.L."/>
        </authorList>
    </citation>
    <scope>NUCLEOTIDE SEQUENCE [LARGE SCALE GENOMIC DNA]</scope>
    <source>
        <strain evidence="1 2">NRRL 28638</strain>
    </source>
</reference>
<sequence>MRYAEFLAVTYGLDPEIKKITDTVEKMISDNLKWRNTKIQANLIVSGVCVATNKLYADGIDIELFHPLVEIMGMDLQNNVVDGVNYYHISPNAPTGEFVKRKPGLVGGIVNSSH</sequence>
<name>A0A137NZR5_CONC2</name>
<dbReference type="EMBL" id="KQ964589">
    <property type="protein sequence ID" value="KXN68198.1"/>
    <property type="molecule type" value="Genomic_DNA"/>
</dbReference>
<proteinExistence type="predicted"/>
<organism evidence="1 2">
    <name type="scientific">Conidiobolus coronatus (strain ATCC 28846 / CBS 209.66 / NRRL 28638)</name>
    <name type="common">Delacroixia coronata</name>
    <dbReference type="NCBI Taxonomy" id="796925"/>
    <lineage>
        <taxon>Eukaryota</taxon>
        <taxon>Fungi</taxon>
        <taxon>Fungi incertae sedis</taxon>
        <taxon>Zoopagomycota</taxon>
        <taxon>Entomophthoromycotina</taxon>
        <taxon>Entomophthoromycetes</taxon>
        <taxon>Entomophthorales</taxon>
        <taxon>Ancylistaceae</taxon>
        <taxon>Conidiobolus</taxon>
    </lineage>
</organism>
<dbReference type="AlphaFoldDB" id="A0A137NZR5"/>
<gene>
    <name evidence="1" type="ORF">CONCODRAFT_9576</name>
</gene>
<accession>A0A137NZR5</accession>
<dbReference type="Proteomes" id="UP000070444">
    <property type="component" value="Unassembled WGS sequence"/>
</dbReference>
<evidence type="ECO:0000313" key="1">
    <source>
        <dbReference type="EMBL" id="KXN68198.1"/>
    </source>
</evidence>
<evidence type="ECO:0000313" key="2">
    <source>
        <dbReference type="Proteomes" id="UP000070444"/>
    </source>
</evidence>
<keyword evidence="2" id="KW-1185">Reference proteome</keyword>